<dbReference type="PANTHER" id="PTHR34569">
    <property type="entry name" value="EXPRESSED PROTEIN"/>
    <property type="match status" value="1"/>
</dbReference>
<organism evidence="3 4">
    <name type="scientific">Zingiber officinale</name>
    <name type="common">Ginger</name>
    <name type="synonym">Amomum zingiber</name>
    <dbReference type="NCBI Taxonomy" id="94328"/>
    <lineage>
        <taxon>Eukaryota</taxon>
        <taxon>Viridiplantae</taxon>
        <taxon>Streptophyta</taxon>
        <taxon>Embryophyta</taxon>
        <taxon>Tracheophyta</taxon>
        <taxon>Spermatophyta</taxon>
        <taxon>Magnoliopsida</taxon>
        <taxon>Liliopsida</taxon>
        <taxon>Zingiberales</taxon>
        <taxon>Zingiberaceae</taxon>
        <taxon>Zingiber</taxon>
    </lineage>
</organism>
<keyword evidence="2" id="KW-1133">Transmembrane helix</keyword>
<feature type="transmembrane region" description="Helical" evidence="2">
    <location>
        <begin position="144"/>
        <end position="167"/>
    </location>
</feature>
<proteinExistence type="predicted"/>
<comment type="caution">
    <text evidence="3">The sequence shown here is derived from an EMBL/GenBank/DDBJ whole genome shotgun (WGS) entry which is preliminary data.</text>
</comment>
<name>A0A8J5KG71_ZINOF</name>
<protein>
    <submittedName>
        <fullName evidence="3">Uncharacterized protein</fullName>
    </submittedName>
</protein>
<keyword evidence="2" id="KW-0472">Membrane</keyword>
<evidence type="ECO:0000256" key="2">
    <source>
        <dbReference type="SAM" id="Phobius"/>
    </source>
</evidence>
<sequence length="171" mass="18206">MVGESAAEKAAGASAGGDFVIRHWRSSAPAAVDHSRRRFRAPTRPPALDVGLSSPNGDPGAGSDRPLREDSDSGYISLRDLIRLPPGSPAGTRSASTPGAGGGGEIRIRNRLVKQAAHAYLHPTPSGAEYYCPRRSSRKLRRALAILTCGLAVEPLDACITFLLHLFRRSR</sequence>
<feature type="region of interest" description="Disordered" evidence="1">
    <location>
        <begin position="29"/>
        <end position="105"/>
    </location>
</feature>
<evidence type="ECO:0000256" key="1">
    <source>
        <dbReference type="SAM" id="MobiDB-lite"/>
    </source>
</evidence>
<keyword evidence="4" id="KW-1185">Reference proteome</keyword>
<dbReference type="EMBL" id="JACMSC010000017">
    <property type="protein sequence ID" value="KAG6479969.1"/>
    <property type="molecule type" value="Genomic_DNA"/>
</dbReference>
<keyword evidence="2" id="KW-0812">Transmembrane</keyword>
<dbReference type="AlphaFoldDB" id="A0A8J5KG71"/>
<dbReference type="Proteomes" id="UP000734854">
    <property type="component" value="Unassembled WGS sequence"/>
</dbReference>
<evidence type="ECO:0000313" key="4">
    <source>
        <dbReference type="Proteomes" id="UP000734854"/>
    </source>
</evidence>
<evidence type="ECO:0000313" key="3">
    <source>
        <dbReference type="EMBL" id="KAG6479969.1"/>
    </source>
</evidence>
<dbReference type="PANTHER" id="PTHR34569:SF2">
    <property type="entry name" value="EXPRESSED PROTEIN"/>
    <property type="match status" value="1"/>
</dbReference>
<reference evidence="3 4" key="1">
    <citation type="submission" date="2020-08" db="EMBL/GenBank/DDBJ databases">
        <title>Plant Genome Project.</title>
        <authorList>
            <person name="Zhang R.-G."/>
        </authorList>
    </citation>
    <scope>NUCLEOTIDE SEQUENCE [LARGE SCALE GENOMIC DNA]</scope>
    <source>
        <tissue evidence="3">Rhizome</tissue>
    </source>
</reference>
<gene>
    <name evidence="3" type="ORF">ZIOFF_063446</name>
</gene>
<accession>A0A8J5KG71</accession>